<reference evidence="2" key="1">
    <citation type="submission" date="2019-10" db="EMBL/GenBank/DDBJ databases">
        <title>Conservation and host-specific expression of non-tandemly repeated heterogenous ribosome RNA gene in arbuscular mycorrhizal fungi.</title>
        <authorList>
            <person name="Maeda T."/>
            <person name="Kobayashi Y."/>
            <person name="Nakagawa T."/>
            <person name="Ezawa T."/>
            <person name="Yamaguchi K."/>
            <person name="Bino T."/>
            <person name="Nishimoto Y."/>
            <person name="Shigenobu S."/>
            <person name="Kawaguchi M."/>
        </authorList>
    </citation>
    <scope>NUCLEOTIDE SEQUENCE</scope>
    <source>
        <strain evidence="2">HR1</strain>
    </source>
</reference>
<dbReference type="EMBL" id="BLAL01000356">
    <property type="protein sequence ID" value="GET04626.1"/>
    <property type="molecule type" value="Genomic_DNA"/>
</dbReference>
<dbReference type="Proteomes" id="UP000615446">
    <property type="component" value="Unassembled WGS sequence"/>
</dbReference>
<evidence type="ECO:0000313" key="3">
    <source>
        <dbReference type="Proteomes" id="UP000615446"/>
    </source>
</evidence>
<keyword evidence="1" id="KW-0472">Membrane</keyword>
<organism evidence="2 3">
    <name type="scientific">Rhizophagus clarus</name>
    <dbReference type="NCBI Taxonomy" id="94130"/>
    <lineage>
        <taxon>Eukaryota</taxon>
        <taxon>Fungi</taxon>
        <taxon>Fungi incertae sedis</taxon>
        <taxon>Mucoromycota</taxon>
        <taxon>Glomeromycotina</taxon>
        <taxon>Glomeromycetes</taxon>
        <taxon>Glomerales</taxon>
        <taxon>Glomeraceae</taxon>
        <taxon>Rhizophagus</taxon>
    </lineage>
</organism>
<protein>
    <submittedName>
        <fullName evidence="2">Uncharacterized protein</fullName>
    </submittedName>
</protein>
<name>A0A8H3MHK1_9GLOM</name>
<keyword evidence="1" id="KW-0812">Transmembrane</keyword>
<sequence>MVIFAIMDDITNLHRPDHHHMLVLYPGCENYDSLSVALSLLRTVLRELSEIGINIIGLIGLLIFISVLIENSFPSVWVLIPQIASFFVRGVKENQTWNFTLLVGGDKLKVLQFFNLGKVLSPSQAKIIRRLWNEFHELYVAMSDPATDSETFKKNAEYWLRLFLTPSIRTPNDKNFFQGLYRPNDLIPYFHVLVYHVHEFMKKTKKWGLKAFSCAPVEKKNHQQVSQFFHKTLRDGSNSMDQKSAII</sequence>
<evidence type="ECO:0000313" key="2">
    <source>
        <dbReference type="EMBL" id="GET04626.1"/>
    </source>
</evidence>
<gene>
    <name evidence="2" type="ORF">RCL2_003092400</name>
</gene>
<dbReference type="OrthoDB" id="2419206at2759"/>
<accession>A0A8H3MHK1</accession>
<proteinExistence type="predicted"/>
<comment type="caution">
    <text evidence="2">The sequence shown here is derived from an EMBL/GenBank/DDBJ whole genome shotgun (WGS) entry which is preliminary data.</text>
</comment>
<evidence type="ECO:0000256" key="1">
    <source>
        <dbReference type="SAM" id="Phobius"/>
    </source>
</evidence>
<feature type="transmembrane region" description="Helical" evidence="1">
    <location>
        <begin position="51"/>
        <end position="69"/>
    </location>
</feature>
<keyword evidence="1" id="KW-1133">Transmembrane helix</keyword>
<dbReference type="AlphaFoldDB" id="A0A8H3MHK1"/>